<organism evidence="2">
    <name type="scientific">Escherichia coli</name>
    <dbReference type="NCBI Taxonomy" id="562"/>
    <lineage>
        <taxon>Bacteria</taxon>
        <taxon>Pseudomonadati</taxon>
        <taxon>Pseudomonadota</taxon>
        <taxon>Gammaproteobacteria</taxon>
        <taxon>Enterobacterales</taxon>
        <taxon>Enterobacteriaceae</taxon>
        <taxon>Escherichia</taxon>
    </lineage>
</organism>
<protein>
    <submittedName>
        <fullName evidence="2">Uncharacterized protein</fullName>
    </submittedName>
</protein>
<dbReference type="AlphaFoldDB" id="A0A078BFM2"/>
<proteinExistence type="predicted"/>
<reference evidence="2" key="1">
    <citation type="submission" date="2014-06" db="EMBL/GenBank/DDBJ databases">
        <title>Complete sequence of pV404, a novel IncI1 plasmid harboring blaCTX-M-14 in a complex genetic environment.</title>
        <authorList>
            <person name="Riccobono E."/>
            <person name="Di Pilato V."/>
            <person name="Bartoloni A."/>
            <person name="Rossolini G.M."/>
            <person name="Pallecchi L."/>
        </authorList>
    </citation>
    <scope>NUCLEOTIDE SEQUENCE [LARGE SCALE GENOMIC DNA]</scope>
    <source>
        <strain evidence="2">E. coli V404</strain>
        <plasmid evidence="2">pV404</plasmid>
    </source>
</reference>
<name>A0A078BFM2_ECOLX</name>
<feature type="region of interest" description="Disordered" evidence="1">
    <location>
        <begin position="1"/>
        <end position="25"/>
    </location>
</feature>
<feature type="compositionally biased region" description="Basic and acidic residues" evidence="1">
    <location>
        <begin position="1"/>
        <end position="23"/>
    </location>
</feature>
<geneLocation type="plasmid" evidence="2">
    <name>pV404</name>
</geneLocation>
<evidence type="ECO:0000313" key="2">
    <source>
        <dbReference type="EMBL" id="CDW92065.1"/>
    </source>
</evidence>
<dbReference type="EMBL" id="LM651376">
    <property type="protein sequence ID" value="CDW92065.1"/>
    <property type="molecule type" value="Genomic_DNA"/>
</dbReference>
<sequence length="204" mass="23147">MLRVSRPSEKEMTEQNENAEKGSTRTLTVRNMPFDVDNEITEQARAAGKSKSDFVKEFLSASFGDLIGNFMRGNGLVALMDKDVATMMKAALADYWYDSAQTLAENRAWCRLLGIYKEEDLQHIMRNGVPLLELRAAQLPGITHIPHGTSLAFALFIEAARRDLPTLIRVHKELFFLQKEGDFLDMVDQIRQALRLPPTERSVF</sequence>
<keyword evidence="2" id="KW-0614">Plasmid</keyword>
<accession>A0A078BFM2</accession>
<evidence type="ECO:0000256" key="1">
    <source>
        <dbReference type="SAM" id="MobiDB-lite"/>
    </source>
</evidence>